<feature type="region of interest" description="Disordered" evidence="1">
    <location>
        <begin position="52"/>
        <end position="221"/>
    </location>
</feature>
<protein>
    <submittedName>
        <fullName evidence="2">Uncharacterized protein</fullName>
    </submittedName>
</protein>
<dbReference type="Proteomes" id="UP000886653">
    <property type="component" value="Unassembled WGS sequence"/>
</dbReference>
<dbReference type="PANTHER" id="PTHR41805">
    <property type="entry name" value="EXPRESSED PROTEIN"/>
    <property type="match status" value="1"/>
</dbReference>
<keyword evidence="3" id="KW-1185">Reference proteome</keyword>
<comment type="caution">
    <text evidence="2">The sequence shown here is derived from an EMBL/GenBank/DDBJ whole genome shotgun (WGS) entry which is preliminary data.</text>
</comment>
<feature type="compositionally biased region" description="Polar residues" evidence="1">
    <location>
        <begin position="139"/>
        <end position="155"/>
    </location>
</feature>
<name>A0A9P6TAT9_9BASI</name>
<feature type="region of interest" description="Disordered" evidence="1">
    <location>
        <begin position="1"/>
        <end position="28"/>
    </location>
</feature>
<organism evidence="2 3">
    <name type="scientific">Cronartium quercuum f. sp. fusiforme G11</name>
    <dbReference type="NCBI Taxonomy" id="708437"/>
    <lineage>
        <taxon>Eukaryota</taxon>
        <taxon>Fungi</taxon>
        <taxon>Dikarya</taxon>
        <taxon>Basidiomycota</taxon>
        <taxon>Pucciniomycotina</taxon>
        <taxon>Pucciniomycetes</taxon>
        <taxon>Pucciniales</taxon>
        <taxon>Coleosporiaceae</taxon>
        <taxon>Cronartium</taxon>
    </lineage>
</organism>
<feature type="compositionally biased region" description="Basic and acidic residues" evidence="1">
    <location>
        <begin position="110"/>
        <end position="120"/>
    </location>
</feature>
<accession>A0A9P6TAT9</accession>
<evidence type="ECO:0000313" key="3">
    <source>
        <dbReference type="Proteomes" id="UP000886653"/>
    </source>
</evidence>
<dbReference type="PANTHER" id="PTHR41805:SF1">
    <property type="entry name" value="RRNA-PROCESSING PROTEIN FYV7"/>
    <property type="match status" value="1"/>
</dbReference>
<proteinExistence type="predicted"/>
<feature type="compositionally biased region" description="Low complexity" evidence="1">
    <location>
        <begin position="169"/>
        <end position="184"/>
    </location>
</feature>
<gene>
    <name evidence="2" type="ORF">CROQUDRAFT_716336</name>
</gene>
<feature type="compositionally biased region" description="Polar residues" evidence="1">
    <location>
        <begin position="1"/>
        <end position="13"/>
    </location>
</feature>
<reference evidence="2" key="1">
    <citation type="submission" date="2013-11" db="EMBL/GenBank/DDBJ databases">
        <title>Genome sequence of the fusiform rust pathogen reveals effectors for host alternation and coevolution with pine.</title>
        <authorList>
            <consortium name="DOE Joint Genome Institute"/>
            <person name="Smith K."/>
            <person name="Pendleton A."/>
            <person name="Kubisiak T."/>
            <person name="Anderson C."/>
            <person name="Salamov A."/>
            <person name="Aerts A."/>
            <person name="Riley R."/>
            <person name="Clum A."/>
            <person name="Lindquist E."/>
            <person name="Ence D."/>
            <person name="Campbell M."/>
            <person name="Kronenberg Z."/>
            <person name="Feau N."/>
            <person name="Dhillon B."/>
            <person name="Hamelin R."/>
            <person name="Burleigh J."/>
            <person name="Smith J."/>
            <person name="Yandell M."/>
            <person name="Nelson C."/>
            <person name="Grigoriev I."/>
            <person name="Davis J."/>
        </authorList>
    </citation>
    <scope>NUCLEOTIDE SEQUENCE</scope>
    <source>
        <strain evidence="2">G11</strain>
    </source>
</reference>
<evidence type="ECO:0000256" key="1">
    <source>
        <dbReference type="SAM" id="MobiDB-lite"/>
    </source>
</evidence>
<dbReference type="EMBL" id="MU167285">
    <property type="protein sequence ID" value="KAG0144955.1"/>
    <property type="molecule type" value="Genomic_DNA"/>
</dbReference>
<evidence type="ECO:0000313" key="2">
    <source>
        <dbReference type="EMBL" id="KAG0144955.1"/>
    </source>
</evidence>
<dbReference type="AlphaFoldDB" id="A0A9P6TAT9"/>
<sequence length="221" mass="24385">MTPQISHSASKRTLANGKKSTGFKIGKFSHSKISETYRGKAEQIKKTLIHKAKLKKQRAKELVRAGYSADGPSASRRNAPASGKDFNDKDLNNMDCSMDVDLPPIQESKLGPRKDGMRIDNDDDTSSSRPRFLKRPYNPSRQNSESDPVMQNGTSPKKPKLDHPQPAASSSSGPTTSSNLSTGTRSSRDKSHSKPRLHHANGQPKLSVKLTRMLNKIQREP</sequence>
<dbReference type="OrthoDB" id="2503175at2759"/>